<dbReference type="AlphaFoldDB" id="A0A182KEG0"/>
<dbReference type="Gene3D" id="3.30.40.10">
    <property type="entry name" value="Zinc/RING finger domain, C3HC4 (zinc finger)"/>
    <property type="match status" value="1"/>
</dbReference>
<organism evidence="7 8">
    <name type="scientific">Anopheles christyi</name>
    <dbReference type="NCBI Taxonomy" id="43041"/>
    <lineage>
        <taxon>Eukaryota</taxon>
        <taxon>Metazoa</taxon>
        <taxon>Ecdysozoa</taxon>
        <taxon>Arthropoda</taxon>
        <taxon>Hexapoda</taxon>
        <taxon>Insecta</taxon>
        <taxon>Pterygota</taxon>
        <taxon>Neoptera</taxon>
        <taxon>Endopterygota</taxon>
        <taxon>Diptera</taxon>
        <taxon>Nematocera</taxon>
        <taxon>Culicoidea</taxon>
        <taxon>Culicidae</taxon>
        <taxon>Anophelinae</taxon>
        <taxon>Anopheles</taxon>
    </lineage>
</organism>
<dbReference type="GO" id="GO:0008270">
    <property type="term" value="F:zinc ion binding"/>
    <property type="evidence" value="ECO:0007669"/>
    <property type="project" value="UniProtKB-KW"/>
</dbReference>
<keyword evidence="8" id="KW-1185">Reference proteome</keyword>
<dbReference type="VEuPathDB" id="VectorBase:ACHR009148"/>
<protein>
    <recommendedName>
        <fullName evidence="6">RING-type domain-containing protein</fullName>
    </recommendedName>
</protein>
<evidence type="ECO:0000256" key="2">
    <source>
        <dbReference type="ARBA" id="ARBA00022771"/>
    </source>
</evidence>
<dbReference type="STRING" id="43041.A0A182KEG0"/>
<dbReference type="InterPro" id="IPR001841">
    <property type="entry name" value="Znf_RING"/>
</dbReference>
<dbReference type="PANTHER" id="PTHR23327:SF42">
    <property type="entry name" value="LON PEPTIDASE N-TERMINAL DOMAIN AND RING FINGER PROTEIN C14F5.10C"/>
    <property type="match status" value="1"/>
</dbReference>
<dbReference type="PROSITE" id="PS50089">
    <property type="entry name" value="ZF_RING_2"/>
    <property type="match status" value="1"/>
</dbReference>
<dbReference type="SMART" id="SM00184">
    <property type="entry name" value="RING"/>
    <property type="match status" value="1"/>
</dbReference>
<dbReference type="InterPro" id="IPR027370">
    <property type="entry name" value="Znf-RING_euk"/>
</dbReference>
<evidence type="ECO:0000313" key="8">
    <source>
        <dbReference type="Proteomes" id="UP000075881"/>
    </source>
</evidence>
<dbReference type="PANTHER" id="PTHR23327">
    <property type="entry name" value="RING FINGER PROTEIN 127"/>
    <property type="match status" value="1"/>
</dbReference>
<evidence type="ECO:0000256" key="3">
    <source>
        <dbReference type="ARBA" id="ARBA00022833"/>
    </source>
</evidence>
<sequence length="281" mass="30725">MPATSYVRVHRKSLYYARPERTLYDSTEDVRNVWDGSQEGDESKEKESNEDELLLDAQPQAMVECSEPGDVLGRNPEQRWKLLEALDALSSWGVRSRSTSALELASLVDGLVGHVVARRAEHIRKSNGTSVDGLCCPICEGVLRYPVTATCGHTFCRQCCFGHSRCTLCGQRFPSFTATLAPSSSSAAFTSTPSSSFASSSTVTSASFRALPAPAEGSEGASSSVGFELDILIRRLVERWWGPELKAADLQEEAQRHLEDNSLDEALRCCNQSLEHGLCIS</sequence>
<reference evidence="8" key="1">
    <citation type="submission" date="2013-03" db="EMBL/GenBank/DDBJ databases">
        <title>The Genome Sequence of Anopheles christyi ACHKN1017.</title>
        <authorList>
            <consortium name="The Broad Institute Genomics Platform"/>
            <person name="Neafsey D.E."/>
            <person name="Besansky N."/>
            <person name="Walker B."/>
            <person name="Young S.K."/>
            <person name="Zeng Q."/>
            <person name="Gargeya S."/>
            <person name="Fitzgerald M."/>
            <person name="Haas B."/>
            <person name="Abouelleil A."/>
            <person name="Allen A.W."/>
            <person name="Alvarado L."/>
            <person name="Arachchi H.M."/>
            <person name="Berlin A.M."/>
            <person name="Chapman S.B."/>
            <person name="Gainer-Dewar J."/>
            <person name="Goldberg J."/>
            <person name="Griggs A."/>
            <person name="Gujja S."/>
            <person name="Hansen M."/>
            <person name="Howarth C."/>
            <person name="Imamovic A."/>
            <person name="Ireland A."/>
            <person name="Larimer J."/>
            <person name="McCowan C."/>
            <person name="Murphy C."/>
            <person name="Pearson M."/>
            <person name="Poon T.W."/>
            <person name="Priest M."/>
            <person name="Roberts A."/>
            <person name="Saif S."/>
            <person name="Shea T."/>
            <person name="Sisk P."/>
            <person name="Sykes S."/>
            <person name="Wortman J."/>
            <person name="Nusbaum C."/>
            <person name="Birren B."/>
        </authorList>
    </citation>
    <scope>NUCLEOTIDE SEQUENCE [LARGE SCALE GENOMIC DNA]</scope>
    <source>
        <strain evidence="8">ACHKN1017</strain>
    </source>
</reference>
<evidence type="ECO:0000256" key="5">
    <source>
        <dbReference type="SAM" id="MobiDB-lite"/>
    </source>
</evidence>
<dbReference type="EnsemblMetazoa" id="ACHR009148-RA">
    <property type="protein sequence ID" value="ACHR009148-PA"/>
    <property type="gene ID" value="ACHR009148"/>
</dbReference>
<evidence type="ECO:0000313" key="7">
    <source>
        <dbReference type="EnsemblMetazoa" id="ACHR009148-PA"/>
    </source>
</evidence>
<proteinExistence type="predicted"/>
<keyword evidence="1" id="KW-0479">Metal-binding</keyword>
<dbReference type="Pfam" id="PF13445">
    <property type="entry name" value="zf-RING_UBOX"/>
    <property type="match status" value="1"/>
</dbReference>
<dbReference type="SUPFAM" id="SSF57850">
    <property type="entry name" value="RING/U-box"/>
    <property type="match status" value="1"/>
</dbReference>
<evidence type="ECO:0000256" key="4">
    <source>
        <dbReference type="PROSITE-ProRule" id="PRU00175"/>
    </source>
</evidence>
<dbReference type="GO" id="GO:0061630">
    <property type="term" value="F:ubiquitin protein ligase activity"/>
    <property type="evidence" value="ECO:0007669"/>
    <property type="project" value="TreeGrafter"/>
</dbReference>
<accession>A0A182KEG0</accession>
<feature type="region of interest" description="Disordered" evidence="5">
    <location>
        <begin position="33"/>
        <end position="52"/>
    </location>
</feature>
<keyword evidence="2 4" id="KW-0863">Zinc-finger</keyword>
<dbReference type="InterPro" id="IPR013083">
    <property type="entry name" value="Znf_RING/FYVE/PHD"/>
</dbReference>
<keyword evidence="3" id="KW-0862">Zinc</keyword>
<evidence type="ECO:0000256" key="1">
    <source>
        <dbReference type="ARBA" id="ARBA00022723"/>
    </source>
</evidence>
<reference evidence="7" key="2">
    <citation type="submission" date="2020-05" db="UniProtKB">
        <authorList>
            <consortium name="EnsemblMetazoa"/>
        </authorList>
    </citation>
    <scope>IDENTIFICATION</scope>
    <source>
        <strain evidence="7">ACHKN1017</strain>
    </source>
</reference>
<dbReference type="Proteomes" id="UP000075881">
    <property type="component" value="Unassembled WGS sequence"/>
</dbReference>
<evidence type="ECO:0000259" key="6">
    <source>
        <dbReference type="PROSITE" id="PS50089"/>
    </source>
</evidence>
<feature type="domain" description="RING-type" evidence="6">
    <location>
        <begin position="136"/>
        <end position="169"/>
    </location>
</feature>
<name>A0A182KEG0_9DIPT</name>